<dbReference type="EMBL" id="CYGY02000084">
    <property type="protein sequence ID" value="SIT50551.1"/>
    <property type="molecule type" value="Genomic_DNA"/>
</dbReference>
<sequence length="173" mass="17967">MNVPRQVVSSPGSRGLRLAAAESCTAGLIASLLAEVPGSGTCLDAGFVAYSPEGKAGFPGVREATMQQYGLTSGQAAREMAQAALRHEGGSVDVSVAKTGVADGASSGGLPRRHAMLCMVVPAARRHRDIRRDEPVWATGTRSGDAPRSTRSRGSSMTSTRSAHGRWRFASSV</sequence>
<name>A0A1N7SSV6_9BURK</name>
<keyword evidence="4" id="KW-1185">Reference proteome</keyword>
<proteinExistence type="predicted"/>
<dbReference type="Proteomes" id="UP000195569">
    <property type="component" value="Unassembled WGS sequence"/>
</dbReference>
<evidence type="ECO:0000256" key="1">
    <source>
        <dbReference type="SAM" id="MobiDB-lite"/>
    </source>
</evidence>
<dbReference type="InterPro" id="IPR008136">
    <property type="entry name" value="CinA_C"/>
</dbReference>
<organism evidence="3 4">
    <name type="scientific">Paraburkholderia piptadeniae</name>
    <dbReference type="NCBI Taxonomy" id="1701573"/>
    <lineage>
        <taxon>Bacteria</taxon>
        <taxon>Pseudomonadati</taxon>
        <taxon>Pseudomonadota</taxon>
        <taxon>Betaproteobacteria</taxon>
        <taxon>Burkholderiales</taxon>
        <taxon>Burkholderiaceae</taxon>
        <taxon>Paraburkholderia</taxon>
    </lineage>
</organism>
<comment type="caution">
    <text evidence="3">The sequence shown here is derived from an EMBL/GenBank/DDBJ whole genome shotgun (WGS) entry which is preliminary data.</text>
</comment>
<feature type="compositionally biased region" description="Low complexity" evidence="1">
    <location>
        <begin position="152"/>
        <end position="162"/>
    </location>
</feature>
<evidence type="ECO:0000259" key="2">
    <source>
        <dbReference type="Pfam" id="PF02464"/>
    </source>
</evidence>
<dbReference type="AlphaFoldDB" id="A0A1N7SSV6"/>
<evidence type="ECO:0000313" key="3">
    <source>
        <dbReference type="EMBL" id="SIT50551.1"/>
    </source>
</evidence>
<dbReference type="Gene3D" id="3.90.950.20">
    <property type="entry name" value="CinA-like"/>
    <property type="match status" value="1"/>
</dbReference>
<reference evidence="3" key="1">
    <citation type="submission" date="2016-12" db="EMBL/GenBank/DDBJ databases">
        <authorList>
            <person name="Moulin L."/>
        </authorList>
    </citation>
    <scope>NUCLEOTIDE SEQUENCE [LARGE SCALE GENOMIC DNA]</scope>
    <source>
        <strain evidence="3">STM 7183</strain>
    </source>
</reference>
<dbReference type="Pfam" id="PF02464">
    <property type="entry name" value="CinA"/>
    <property type="match status" value="1"/>
</dbReference>
<accession>A0A1N7SSV6</accession>
<dbReference type="InterPro" id="IPR036653">
    <property type="entry name" value="CinA-like_C"/>
</dbReference>
<evidence type="ECO:0000313" key="4">
    <source>
        <dbReference type="Proteomes" id="UP000195569"/>
    </source>
</evidence>
<dbReference type="SUPFAM" id="SSF142433">
    <property type="entry name" value="CinA-like"/>
    <property type="match status" value="1"/>
</dbReference>
<feature type="region of interest" description="Disordered" evidence="1">
    <location>
        <begin position="132"/>
        <end position="173"/>
    </location>
</feature>
<protein>
    <recommendedName>
        <fullName evidence="2">CinA C-terminal domain-containing protein</fullName>
    </recommendedName>
</protein>
<feature type="domain" description="CinA C-terminal" evidence="2">
    <location>
        <begin position="6"/>
        <end position="106"/>
    </location>
</feature>
<gene>
    <name evidence="3" type="ORF">BN2476_840028</name>
</gene>